<dbReference type="RefSeq" id="WP_203707656.1">
    <property type="nucleotide sequence ID" value="NZ_BAAALU010000019.1"/>
</dbReference>
<organism evidence="2 3">
    <name type="scientific">Asanoa iriomotensis</name>
    <dbReference type="NCBI Taxonomy" id="234613"/>
    <lineage>
        <taxon>Bacteria</taxon>
        <taxon>Bacillati</taxon>
        <taxon>Actinomycetota</taxon>
        <taxon>Actinomycetes</taxon>
        <taxon>Micromonosporales</taxon>
        <taxon>Micromonosporaceae</taxon>
        <taxon>Asanoa</taxon>
    </lineage>
</organism>
<dbReference type="CDD" id="cd04301">
    <property type="entry name" value="NAT_SF"/>
    <property type="match status" value="1"/>
</dbReference>
<dbReference type="Pfam" id="PF13508">
    <property type="entry name" value="Acetyltransf_7"/>
    <property type="match status" value="1"/>
</dbReference>
<proteinExistence type="predicted"/>
<gene>
    <name evidence="2" type="ORF">Air01nite_69430</name>
</gene>
<dbReference type="SUPFAM" id="SSF55729">
    <property type="entry name" value="Acyl-CoA N-acyltransferases (Nat)"/>
    <property type="match status" value="1"/>
</dbReference>
<dbReference type="InterPro" id="IPR016181">
    <property type="entry name" value="Acyl_CoA_acyltransferase"/>
</dbReference>
<comment type="caution">
    <text evidence="2">The sequence shown here is derived from an EMBL/GenBank/DDBJ whole genome shotgun (WGS) entry which is preliminary data.</text>
</comment>
<accession>A0ABQ4CDJ3</accession>
<protein>
    <recommendedName>
        <fullName evidence="1">N-acetyltransferase domain-containing protein</fullName>
    </recommendedName>
</protein>
<feature type="domain" description="N-acetyltransferase" evidence="1">
    <location>
        <begin position="115"/>
        <end position="249"/>
    </location>
</feature>
<evidence type="ECO:0000313" key="2">
    <source>
        <dbReference type="EMBL" id="GIF60848.1"/>
    </source>
</evidence>
<dbReference type="EMBL" id="BONC01000078">
    <property type="protein sequence ID" value="GIF60848.1"/>
    <property type="molecule type" value="Genomic_DNA"/>
</dbReference>
<dbReference type="Gene3D" id="3.40.630.30">
    <property type="match status" value="1"/>
</dbReference>
<keyword evidence="3" id="KW-1185">Reference proteome</keyword>
<evidence type="ECO:0000313" key="3">
    <source>
        <dbReference type="Proteomes" id="UP000624325"/>
    </source>
</evidence>
<evidence type="ECO:0000259" key="1">
    <source>
        <dbReference type="PROSITE" id="PS51186"/>
    </source>
</evidence>
<sequence>MKRAVDDNLAWHASHLHGSTPGMRVLASGDVLVCDSGLADDTFNIVAAARFGDARHRIAATLDLVRAAGRPFTWWVGPSSTPADLSDRLLAAGLPVGERELAMWCRTGPRQIDRPVRVAATPADLADWASVVAANWSPPAPTVVEFFERAAASALDSSSRYLIGYADGQPVAAAELCYGGGAAGFYNVCTLATARRQGWATALLSFGLQLAATEGHETAILQAAHAAVGLYTGLGFEPCGDVVEHAIRS</sequence>
<dbReference type="Proteomes" id="UP000624325">
    <property type="component" value="Unassembled WGS sequence"/>
</dbReference>
<dbReference type="PROSITE" id="PS51186">
    <property type="entry name" value="GNAT"/>
    <property type="match status" value="1"/>
</dbReference>
<dbReference type="InterPro" id="IPR000182">
    <property type="entry name" value="GNAT_dom"/>
</dbReference>
<reference evidence="2 3" key="1">
    <citation type="submission" date="2021-01" db="EMBL/GenBank/DDBJ databases">
        <title>Whole genome shotgun sequence of Asanoa iriomotensis NBRC 100142.</title>
        <authorList>
            <person name="Komaki H."/>
            <person name="Tamura T."/>
        </authorList>
    </citation>
    <scope>NUCLEOTIDE SEQUENCE [LARGE SCALE GENOMIC DNA]</scope>
    <source>
        <strain evidence="2 3">NBRC 100142</strain>
    </source>
</reference>
<name>A0ABQ4CDJ3_9ACTN</name>